<dbReference type="GO" id="GO:0005829">
    <property type="term" value="C:cytosol"/>
    <property type="evidence" value="ECO:0007669"/>
    <property type="project" value="TreeGrafter"/>
</dbReference>
<evidence type="ECO:0000256" key="2">
    <source>
        <dbReference type="ARBA" id="ARBA00004496"/>
    </source>
</evidence>
<keyword evidence="3" id="KW-0963">Cytoplasm</keyword>
<proteinExistence type="predicted"/>
<sequence>MAPGLRIEAEEEETVLENHFLTTRMARTLCMCYLESPLSSATGPLNPKALKVVWLSDVDRTKGYSVDFLSLSLHAVSREPEAYSSPCIYTQIEAGDESEDSDSECNDALDFVEMDTLFQILCECAELNPEPIKDNEEHNWIFSADQLVDEFAEVKRLLQSTTSGNVSLLFVSKTEVQVFNLLMELASSDAIGQESI</sequence>
<dbReference type="Pfam" id="PF03517">
    <property type="entry name" value="Voldacs"/>
    <property type="match status" value="1"/>
</dbReference>
<organism evidence="5">
    <name type="scientific">Salix viminalis</name>
    <name type="common">Common osier</name>
    <name type="synonym">Basket willow</name>
    <dbReference type="NCBI Taxonomy" id="40686"/>
    <lineage>
        <taxon>Eukaryota</taxon>
        <taxon>Viridiplantae</taxon>
        <taxon>Streptophyta</taxon>
        <taxon>Embryophyta</taxon>
        <taxon>Tracheophyta</taxon>
        <taxon>Spermatophyta</taxon>
        <taxon>Magnoliopsida</taxon>
        <taxon>eudicotyledons</taxon>
        <taxon>Gunneridae</taxon>
        <taxon>Pentapetalae</taxon>
        <taxon>rosids</taxon>
        <taxon>fabids</taxon>
        <taxon>Malpighiales</taxon>
        <taxon>Salicaceae</taxon>
        <taxon>Saliceae</taxon>
        <taxon>Salix</taxon>
    </lineage>
</organism>
<protein>
    <submittedName>
        <fullName evidence="5">Uncharacterized protein</fullName>
    </submittedName>
</protein>
<name>A0A6N2NET2_SALVM</name>
<dbReference type="Gene3D" id="2.30.29.30">
    <property type="entry name" value="Pleckstrin-homology domain (PH domain)/Phosphotyrosine-binding domain (PTB)"/>
    <property type="match status" value="1"/>
</dbReference>
<dbReference type="PANTHER" id="PTHR21399">
    <property type="entry name" value="CHLORIDE CONDUCTANCE REGULATORY PROTEIN ICLN"/>
    <property type="match status" value="1"/>
</dbReference>
<evidence type="ECO:0000313" key="5">
    <source>
        <dbReference type="EMBL" id="VFU65198.1"/>
    </source>
</evidence>
<accession>A0A6N2NET2</accession>
<gene>
    <name evidence="5" type="ORF">SVIM_LOCUS500049</name>
</gene>
<evidence type="ECO:0000256" key="1">
    <source>
        <dbReference type="ARBA" id="ARBA00004123"/>
    </source>
</evidence>
<keyword evidence="4" id="KW-0539">Nucleus</keyword>
<evidence type="ECO:0000256" key="4">
    <source>
        <dbReference type="ARBA" id="ARBA00023242"/>
    </source>
</evidence>
<dbReference type="GO" id="GO:0045292">
    <property type="term" value="P:mRNA cis splicing, via spliceosome"/>
    <property type="evidence" value="ECO:0007669"/>
    <property type="project" value="TreeGrafter"/>
</dbReference>
<reference evidence="5" key="1">
    <citation type="submission" date="2019-03" db="EMBL/GenBank/DDBJ databases">
        <authorList>
            <person name="Mank J."/>
            <person name="Almeida P."/>
        </authorList>
    </citation>
    <scope>NUCLEOTIDE SEQUENCE</scope>
    <source>
        <strain evidence="5">78183</strain>
    </source>
</reference>
<evidence type="ECO:0000256" key="3">
    <source>
        <dbReference type="ARBA" id="ARBA00022490"/>
    </source>
</evidence>
<dbReference type="GO" id="GO:0034715">
    <property type="term" value="C:pICln-Sm protein complex"/>
    <property type="evidence" value="ECO:0007669"/>
    <property type="project" value="TreeGrafter"/>
</dbReference>
<dbReference type="GO" id="GO:0005681">
    <property type="term" value="C:spliceosomal complex"/>
    <property type="evidence" value="ECO:0007669"/>
    <property type="project" value="TreeGrafter"/>
</dbReference>
<dbReference type="InterPro" id="IPR039924">
    <property type="entry name" value="ICln/Lot5/Saf5"/>
</dbReference>
<dbReference type="EMBL" id="CAADRP010002274">
    <property type="protein sequence ID" value="VFU65198.1"/>
    <property type="molecule type" value="Genomic_DNA"/>
</dbReference>
<dbReference type="GO" id="GO:0000387">
    <property type="term" value="P:spliceosomal snRNP assembly"/>
    <property type="evidence" value="ECO:0007669"/>
    <property type="project" value="TreeGrafter"/>
</dbReference>
<dbReference type="PANTHER" id="PTHR21399:SF0">
    <property type="entry name" value="METHYLOSOME SUBUNIT PICLN"/>
    <property type="match status" value="1"/>
</dbReference>
<comment type="subcellular location">
    <subcellularLocation>
        <location evidence="2">Cytoplasm</location>
    </subcellularLocation>
    <subcellularLocation>
        <location evidence="1">Nucleus</location>
    </subcellularLocation>
</comment>
<dbReference type="AlphaFoldDB" id="A0A6N2NET2"/>
<dbReference type="InterPro" id="IPR011993">
    <property type="entry name" value="PH-like_dom_sf"/>
</dbReference>